<dbReference type="Proteomes" id="UP000195321">
    <property type="component" value="Unassembled WGS sequence"/>
</dbReference>
<gene>
    <name evidence="1" type="ORF">BW425_23795</name>
</gene>
<organism evidence="1 2">
    <name type="scientific">Bacillus pseudomycoides</name>
    <dbReference type="NCBI Taxonomy" id="64104"/>
    <lineage>
        <taxon>Bacteria</taxon>
        <taxon>Bacillati</taxon>
        <taxon>Bacillota</taxon>
        <taxon>Bacilli</taxon>
        <taxon>Bacillales</taxon>
        <taxon>Bacillaceae</taxon>
        <taxon>Bacillus</taxon>
        <taxon>Bacillus cereus group</taxon>
    </lineage>
</organism>
<proteinExistence type="predicted"/>
<sequence>MALNHEFGIINDINNQKTYKSYTPDVHNCICINDDIISNLLKSLSTMKTYFHSLKRSEYGLAYYGITIIPPESLSQFLDVVISYKGMKQSADLNELAKKIIQAKEENKYMIHFGV</sequence>
<reference evidence="1 2" key="1">
    <citation type="submission" date="2017-02" db="EMBL/GenBank/DDBJ databases">
        <title>Bacillus pseudomycoides isolate FSL K6-0042.</title>
        <authorList>
            <person name="Kovac J."/>
        </authorList>
    </citation>
    <scope>NUCLEOTIDE SEQUENCE [LARGE SCALE GENOMIC DNA]</scope>
    <source>
        <strain evidence="1 2">FSL K6-0042</strain>
    </source>
</reference>
<evidence type="ECO:0000313" key="1">
    <source>
        <dbReference type="EMBL" id="OUM46411.1"/>
    </source>
</evidence>
<comment type="caution">
    <text evidence="1">The sequence shown here is derived from an EMBL/GenBank/DDBJ whole genome shotgun (WGS) entry which is preliminary data.</text>
</comment>
<dbReference type="RefSeq" id="WP_016115419.1">
    <property type="nucleotide sequence ID" value="NZ_CP189809.1"/>
</dbReference>
<name>A0A1Y3MC10_9BACI</name>
<evidence type="ECO:0000313" key="2">
    <source>
        <dbReference type="Proteomes" id="UP000195321"/>
    </source>
</evidence>
<dbReference type="EMBL" id="MWPX01000046">
    <property type="protein sequence ID" value="OUM46411.1"/>
    <property type="molecule type" value="Genomic_DNA"/>
</dbReference>
<dbReference type="AlphaFoldDB" id="A0A1Y3MC10"/>
<protein>
    <submittedName>
        <fullName evidence="1">Short-chain dehydrogenase</fullName>
    </submittedName>
</protein>
<accession>A0A1Y3MC10</accession>